<reference evidence="14 15" key="1">
    <citation type="submission" date="2020-03" db="EMBL/GenBank/DDBJ databases">
        <authorList>
            <person name="Kim M.K."/>
        </authorList>
    </citation>
    <scope>NUCLEOTIDE SEQUENCE [LARGE SCALE GENOMIC DNA]</scope>
    <source>
        <strain evidence="14 15">BT328</strain>
    </source>
</reference>
<evidence type="ECO:0000256" key="4">
    <source>
        <dbReference type="ARBA" id="ARBA00022679"/>
    </source>
</evidence>
<evidence type="ECO:0000256" key="2">
    <source>
        <dbReference type="ARBA" id="ARBA00022478"/>
    </source>
</evidence>
<dbReference type="GO" id="GO:0003677">
    <property type="term" value="F:DNA binding"/>
    <property type="evidence" value="ECO:0007669"/>
    <property type="project" value="UniProtKB-KW"/>
</dbReference>
<evidence type="ECO:0000313" key="15">
    <source>
        <dbReference type="Proteomes" id="UP000501802"/>
    </source>
</evidence>
<keyword evidence="7" id="KW-0479">Metal-binding</keyword>
<organism evidence="14 15">
    <name type="scientific">Spirosoma aureum</name>
    <dbReference type="NCBI Taxonomy" id="2692134"/>
    <lineage>
        <taxon>Bacteria</taxon>
        <taxon>Pseudomonadati</taxon>
        <taxon>Bacteroidota</taxon>
        <taxon>Cytophagia</taxon>
        <taxon>Cytophagales</taxon>
        <taxon>Cytophagaceae</taxon>
        <taxon>Spirosoma</taxon>
    </lineage>
</organism>
<dbReference type="InterPro" id="IPR036977">
    <property type="entry name" value="DNA_primase_Znf_CHC2"/>
</dbReference>
<dbReference type="SUPFAM" id="SSF57783">
    <property type="entry name" value="Zinc beta-ribbon"/>
    <property type="match status" value="1"/>
</dbReference>
<dbReference type="GO" id="GO:0008270">
    <property type="term" value="F:zinc ion binding"/>
    <property type="evidence" value="ECO:0007669"/>
    <property type="project" value="UniProtKB-KW"/>
</dbReference>
<dbReference type="AlphaFoldDB" id="A0A6G9AWJ0"/>
<dbReference type="FunFam" id="3.90.580.10:FF:000001">
    <property type="entry name" value="DNA primase"/>
    <property type="match status" value="1"/>
</dbReference>
<evidence type="ECO:0000256" key="6">
    <source>
        <dbReference type="ARBA" id="ARBA00022705"/>
    </source>
</evidence>
<dbReference type="InterPro" id="IPR002694">
    <property type="entry name" value="Znf_CHC2"/>
</dbReference>
<dbReference type="PANTHER" id="PTHR30313:SF2">
    <property type="entry name" value="DNA PRIMASE"/>
    <property type="match status" value="1"/>
</dbReference>
<keyword evidence="2" id="KW-0240">DNA-directed RNA polymerase</keyword>
<keyword evidence="10" id="KW-0460">Magnesium</keyword>
<dbReference type="KEGG" id="spib:G8759_31145"/>
<evidence type="ECO:0000256" key="10">
    <source>
        <dbReference type="ARBA" id="ARBA00022842"/>
    </source>
</evidence>
<accession>A0A6G9AWJ0</accession>
<proteinExistence type="predicted"/>
<comment type="cofactor">
    <cofactor evidence="1">
        <name>Zn(2+)</name>
        <dbReference type="ChEBI" id="CHEBI:29105"/>
    </cofactor>
</comment>
<dbReference type="GO" id="GO:0005737">
    <property type="term" value="C:cytoplasm"/>
    <property type="evidence" value="ECO:0007669"/>
    <property type="project" value="TreeGrafter"/>
</dbReference>
<dbReference type="GO" id="GO:0000428">
    <property type="term" value="C:DNA-directed RNA polymerase complex"/>
    <property type="evidence" value="ECO:0007669"/>
    <property type="project" value="UniProtKB-KW"/>
</dbReference>
<evidence type="ECO:0000259" key="13">
    <source>
        <dbReference type="SMART" id="SM00400"/>
    </source>
</evidence>
<keyword evidence="15" id="KW-1185">Reference proteome</keyword>
<dbReference type="GO" id="GO:0003899">
    <property type="term" value="F:DNA-directed RNA polymerase activity"/>
    <property type="evidence" value="ECO:0007669"/>
    <property type="project" value="InterPro"/>
</dbReference>
<evidence type="ECO:0000256" key="9">
    <source>
        <dbReference type="ARBA" id="ARBA00022833"/>
    </source>
</evidence>
<dbReference type="EMBL" id="CP050063">
    <property type="protein sequence ID" value="QIP16780.1"/>
    <property type="molecule type" value="Genomic_DNA"/>
</dbReference>
<keyword evidence="5" id="KW-0548">Nucleotidyltransferase</keyword>
<evidence type="ECO:0000256" key="5">
    <source>
        <dbReference type="ARBA" id="ARBA00022695"/>
    </source>
</evidence>
<keyword evidence="6" id="KW-0235">DNA replication</keyword>
<evidence type="ECO:0000256" key="3">
    <source>
        <dbReference type="ARBA" id="ARBA00022515"/>
    </source>
</evidence>
<dbReference type="Proteomes" id="UP000501802">
    <property type="component" value="Chromosome"/>
</dbReference>
<dbReference type="SMART" id="SM00400">
    <property type="entry name" value="ZnF_CHCC"/>
    <property type="match status" value="1"/>
</dbReference>
<feature type="domain" description="Zinc finger CHC2-type" evidence="13">
    <location>
        <begin position="33"/>
        <end position="87"/>
    </location>
</feature>
<keyword evidence="9" id="KW-0862">Zinc</keyword>
<dbReference type="PANTHER" id="PTHR30313">
    <property type="entry name" value="DNA PRIMASE"/>
    <property type="match status" value="1"/>
</dbReference>
<dbReference type="RefSeq" id="WP_167216991.1">
    <property type="nucleotide sequence ID" value="NZ_CP050063.1"/>
</dbReference>
<dbReference type="Gene3D" id="3.90.580.10">
    <property type="entry name" value="Zinc finger, CHC2-type domain"/>
    <property type="match status" value="1"/>
</dbReference>
<protein>
    <recommendedName>
        <fullName evidence="13">Zinc finger CHC2-type domain-containing protein</fullName>
    </recommendedName>
</protein>
<evidence type="ECO:0000256" key="1">
    <source>
        <dbReference type="ARBA" id="ARBA00001947"/>
    </source>
</evidence>
<keyword evidence="4" id="KW-0808">Transferase</keyword>
<evidence type="ECO:0000256" key="8">
    <source>
        <dbReference type="ARBA" id="ARBA00022771"/>
    </source>
</evidence>
<gene>
    <name evidence="14" type="ORF">G8759_31145</name>
</gene>
<keyword evidence="12" id="KW-0804">Transcription</keyword>
<sequence length="112" mass="13067">MIDPYFLDRLRAQADIVFIIGELWEIKKAGSNYKGCCPFHTEKSPSFSVSPGKQIFKCYGCGKGGDLFRFVQDFKRLTFSEAVHYVADRYNETVIYERPINRTRSRFHDLDL</sequence>
<evidence type="ECO:0000256" key="11">
    <source>
        <dbReference type="ARBA" id="ARBA00023125"/>
    </source>
</evidence>
<keyword evidence="8" id="KW-0863">Zinc-finger</keyword>
<evidence type="ECO:0000313" key="14">
    <source>
        <dbReference type="EMBL" id="QIP16780.1"/>
    </source>
</evidence>
<dbReference type="GO" id="GO:0006269">
    <property type="term" value="P:DNA replication, synthesis of primer"/>
    <property type="evidence" value="ECO:0007669"/>
    <property type="project" value="UniProtKB-KW"/>
</dbReference>
<dbReference type="InterPro" id="IPR050219">
    <property type="entry name" value="DnaG_primase"/>
</dbReference>
<dbReference type="GO" id="GO:1990077">
    <property type="term" value="C:primosome complex"/>
    <property type="evidence" value="ECO:0007669"/>
    <property type="project" value="UniProtKB-KW"/>
</dbReference>
<evidence type="ECO:0000256" key="12">
    <source>
        <dbReference type="ARBA" id="ARBA00023163"/>
    </source>
</evidence>
<evidence type="ECO:0000256" key="7">
    <source>
        <dbReference type="ARBA" id="ARBA00022723"/>
    </source>
</evidence>
<keyword evidence="11" id="KW-0238">DNA-binding</keyword>
<keyword evidence="3" id="KW-0639">Primosome</keyword>
<dbReference type="Pfam" id="PF01807">
    <property type="entry name" value="Zn_ribbon_DnaG"/>
    <property type="match status" value="1"/>
</dbReference>
<name>A0A6G9AWJ0_9BACT</name>